<dbReference type="GO" id="GO:0005634">
    <property type="term" value="C:nucleus"/>
    <property type="evidence" value="ECO:0007669"/>
    <property type="project" value="UniProtKB-SubCell"/>
</dbReference>
<dbReference type="GO" id="GO:0000981">
    <property type="term" value="F:DNA-binding transcription factor activity, RNA polymerase II-specific"/>
    <property type="evidence" value="ECO:0007669"/>
    <property type="project" value="TreeGrafter"/>
</dbReference>
<dbReference type="AlphaFoldDB" id="A0A8C5HTR1"/>
<feature type="coiled-coil region" evidence="8">
    <location>
        <begin position="1"/>
        <end position="57"/>
    </location>
</feature>
<dbReference type="OrthoDB" id="10027876at2759"/>
<keyword evidence="11" id="KW-1185">Reference proteome</keyword>
<keyword evidence="4 7" id="KW-0863">Zinc-finger</keyword>
<dbReference type="Ensembl" id="ENSGWIT00000052929.1">
    <property type="protein sequence ID" value="ENSGWIP00000048956.1"/>
    <property type="gene ID" value="ENSGWIG00000023924.1"/>
</dbReference>
<comment type="subcellular location">
    <subcellularLocation>
        <location evidence="1">Nucleus</location>
    </subcellularLocation>
</comment>
<evidence type="ECO:0000256" key="6">
    <source>
        <dbReference type="ARBA" id="ARBA00023242"/>
    </source>
</evidence>
<keyword evidence="8" id="KW-0175">Coiled coil</keyword>
<evidence type="ECO:0000313" key="10">
    <source>
        <dbReference type="Ensembl" id="ENSGWIP00000048956.1"/>
    </source>
</evidence>
<reference evidence="10" key="3">
    <citation type="submission" date="2025-09" db="UniProtKB">
        <authorList>
            <consortium name="Ensembl"/>
        </authorList>
    </citation>
    <scope>IDENTIFICATION</scope>
</reference>
<evidence type="ECO:0000256" key="4">
    <source>
        <dbReference type="ARBA" id="ARBA00022771"/>
    </source>
</evidence>
<dbReference type="Gene3D" id="3.30.160.60">
    <property type="entry name" value="Classic Zinc Finger"/>
    <property type="match status" value="3"/>
</dbReference>
<dbReference type="PANTHER" id="PTHR23235">
    <property type="entry name" value="KRUEPPEL-LIKE TRANSCRIPTION FACTOR"/>
    <property type="match status" value="1"/>
</dbReference>
<evidence type="ECO:0000256" key="1">
    <source>
        <dbReference type="ARBA" id="ARBA00004123"/>
    </source>
</evidence>
<keyword evidence="6" id="KW-0539">Nucleus</keyword>
<dbReference type="InterPro" id="IPR013087">
    <property type="entry name" value="Znf_C2H2_type"/>
</dbReference>
<evidence type="ECO:0000256" key="5">
    <source>
        <dbReference type="ARBA" id="ARBA00022833"/>
    </source>
</evidence>
<dbReference type="GO" id="GO:0008270">
    <property type="term" value="F:zinc ion binding"/>
    <property type="evidence" value="ECO:0007669"/>
    <property type="project" value="UniProtKB-KW"/>
</dbReference>
<dbReference type="PROSITE" id="PS50157">
    <property type="entry name" value="ZINC_FINGER_C2H2_2"/>
    <property type="match status" value="3"/>
</dbReference>
<dbReference type="FunFam" id="3.30.160.60:FF:001498">
    <property type="entry name" value="Zinc finger protein 404"/>
    <property type="match status" value="1"/>
</dbReference>
<dbReference type="GO" id="GO:0000978">
    <property type="term" value="F:RNA polymerase II cis-regulatory region sequence-specific DNA binding"/>
    <property type="evidence" value="ECO:0007669"/>
    <property type="project" value="TreeGrafter"/>
</dbReference>
<sequence>MSKLERMNARVTKLLTEAVQEVLDLVNETVTEYKERTIRTQRENESLRRRLQELQDRIECTPAVATKESNNKPESINDMQDVMGIQQHNSHITSTEPTLSSHQTHCSVKQEYEDVKSWSETSSHADSVLVKVSVENYEASEEVMHNNENVETVQKSHMNTETAVSSNNVFKSSFLEINEADVKNESESTSEEALIQQQYTGVKDWTLNSPGHSPVQTQGSLVSADPCGPVLVASSQSVPRRHGLVPTSGAAFDGRHYGKQHLSRENFHVCFVCGKIFNRVGNLRIHQRCHTGEKPYGCIQCGRRFSQAGDLKKHKRVHTGEKPYQCNHCGKSFSRGENLKRHQRIHIGETLLLQQSWVNLHQ</sequence>
<proteinExistence type="predicted"/>
<evidence type="ECO:0000259" key="9">
    <source>
        <dbReference type="PROSITE" id="PS50157"/>
    </source>
</evidence>
<evidence type="ECO:0000256" key="8">
    <source>
        <dbReference type="SAM" id="Coils"/>
    </source>
</evidence>
<gene>
    <name evidence="10" type="primary">LOC114481334</name>
</gene>
<evidence type="ECO:0000256" key="3">
    <source>
        <dbReference type="ARBA" id="ARBA00022737"/>
    </source>
</evidence>
<dbReference type="SUPFAM" id="SSF57667">
    <property type="entry name" value="beta-beta-alpha zinc fingers"/>
    <property type="match status" value="2"/>
</dbReference>
<feature type="domain" description="C2H2-type" evidence="9">
    <location>
        <begin position="324"/>
        <end position="351"/>
    </location>
</feature>
<evidence type="ECO:0000313" key="11">
    <source>
        <dbReference type="Proteomes" id="UP000694680"/>
    </source>
</evidence>
<keyword evidence="3" id="KW-0677">Repeat</keyword>
<dbReference type="FunFam" id="3.30.160.60:FF:000516">
    <property type="entry name" value="zinc finger protein 771"/>
    <property type="match status" value="1"/>
</dbReference>
<feature type="domain" description="C2H2-type" evidence="9">
    <location>
        <begin position="268"/>
        <end position="295"/>
    </location>
</feature>
<reference evidence="10" key="1">
    <citation type="submission" date="2020-06" db="EMBL/GenBank/DDBJ databases">
        <authorList>
            <consortium name="Wellcome Sanger Institute Data Sharing"/>
        </authorList>
    </citation>
    <scope>NUCLEOTIDE SEQUENCE [LARGE SCALE GENOMIC DNA]</scope>
</reference>
<evidence type="ECO:0000256" key="2">
    <source>
        <dbReference type="ARBA" id="ARBA00022723"/>
    </source>
</evidence>
<reference evidence="10" key="2">
    <citation type="submission" date="2025-08" db="UniProtKB">
        <authorList>
            <consortium name="Ensembl"/>
        </authorList>
    </citation>
    <scope>IDENTIFICATION</scope>
</reference>
<keyword evidence="2" id="KW-0479">Metal-binding</keyword>
<accession>A0A8C5HTR1</accession>
<dbReference type="FunFam" id="3.30.160.60:FF:000358">
    <property type="entry name" value="zinc finger protein 24"/>
    <property type="match status" value="1"/>
</dbReference>
<protein>
    <submittedName>
        <fullName evidence="10">Zinc finger protein 252-like</fullName>
    </submittedName>
</protein>
<name>A0A8C5HTR1_GOUWI</name>
<evidence type="ECO:0000256" key="7">
    <source>
        <dbReference type="PROSITE-ProRule" id="PRU00042"/>
    </source>
</evidence>
<organism evidence="10 11">
    <name type="scientific">Gouania willdenowi</name>
    <name type="common">Blunt-snouted clingfish</name>
    <name type="synonym">Lepadogaster willdenowi</name>
    <dbReference type="NCBI Taxonomy" id="441366"/>
    <lineage>
        <taxon>Eukaryota</taxon>
        <taxon>Metazoa</taxon>
        <taxon>Chordata</taxon>
        <taxon>Craniata</taxon>
        <taxon>Vertebrata</taxon>
        <taxon>Euteleostomi</taxon>
        <taxon>Actinopterygii</taxon>
        <taxon>Neopterygii</taxon>
        <taxon>Teleostei</taxon>
        <taxon>Neoteleostei</taxon>
        <taxon>Acanthomorphata</taxon>
        <taxon>Ovalentaria</taxon>
        <taxon>Blenniimorphae</taxon>
        <taxon>Blenniiformes</taxon>
        <taxon>Gobiesocoidei</taxon>
        <taxon>Gobiesocidae</taxon>
        <taxon>Gobiesocinae</taxon>
        <taxon>Gouania</taxon>
    </lineage>
</organism>
<dbReference type="Pfam" id="PF00096">
    <property type="entry name" value="zf-C2H2"/>
    <property type="match status" value="3"/>
</dbReference>
<dbReference type="InterPro" id="IPR036236">
    <property type="entry name" value="Znf_C2H2_sf"/>
</dbReference>
<dbReference type="SMART" id="SM00355">
    <property type="entry name" value="ZnF_C2H2"/>
    <property type="match status" value="3"/>
</dbReference>
<dbReference type="PANTHER" id="PTHR23235:SF142">
    <property type="entry name" value="ZINC FINGER PROTEIN 384"/>
    <property type="match status" value="1"/>
</dbReference>
<dbReference type="Proteomes" id="UP000694680">
    <property type="component" value="Chromosome 19"/>
</dbReference>
<feature type="domain" description="C2H2-type" evidence="9">
    <location>
        <begin position="296"/>
        <end position="323"/>
    </location>
</feature>
<keyword evidence="5" id="KW-0862">Zinc</keyword>
<dbReference type="PROSITE" id="PS00028">
    <property type="entry name" value="ZINC_FINGER_C2H2_1"/>
    <property type="match status" value="3"/>
</dbReference>